<evidence type="ECO:0000313" key="2">
    <source>
        <dbReference type="EMBL" id="KAJ8039064.1"/>
    </source>
</evidence>
<comment type="caution">
    <text evidence="2">The sequence shown here is derived from an EMBL/GenBank/DDBJ whole genome shotgun (WGS) entry which is preliminary data.</text>
</comment>
<accession>A0A9Q1C6P8</accession>
<feature type="domain" description="Endonuclease/exonuclease/phosphatase" evidence="1">
    <location>
        <begin position="8"/>
        <end position="231"/>
    </location>
</feature>
<gene>
    <name evidence="2" type="ORF">HOLleu_16657</name>
</gene>
<dbReference type="SUPFAM" id="SSF56219">
    <property type="entry name" value="DNase I-like"/>
    <property type="match status" value="1"/>
</dbReference>
<name>A0A9Q1C6P8_HOLLE</name>
<evidence type="ECO:0000313" key="3">
    <source>
        <dbReference type="Proteomes" id="UP001152320"/>
    </source>
</evidence>
<protein>
    <recommendedName>
        <fullName evidence="1">Endonuclease/exonuclease/phosphatase domain-containing protein</fullName>
    </recommendedName>
</protein>
<dbReference type="InterPro" id="IPR005135">
    <property type="entry name" value="Endo/exonuclease/phosphatase"/>
</dbReference>
<keyword evidence="3" id="KW-1185">Reference proteome</keyword>
<sequence>MSADLTFVSYNARGLRQPKKRRQLFAYLHRRNFDICCIQETHSSFSDEKYWENEWGGKVLFSHGDTNSRGVCILLKPSLNYDIIKLDSHPFGRYIFIDVLLNEQVYTLVCLYGPNNDTPGFFSNISSKLLSFRGDNIVIAGDFNFAFNLELDKKGGNSNTNFKARAECLALMTSHHLLDIWRERNPCLKYFTWSSNITPGIHCRLDFFLVAKHLCHAINNVSFSPGIQSDHSFVQLTISHQSFRRGPGLWKLNNSLLNDPDFIVLITDLIENELSHTNAVFFDPCIRWDFIKFKIRQACIKFSKQKARERTRKEETILNRVASLEQSLFVCETAETRAQLREAQSELLLYYNYKLQGTIIRSRARWVEEGEKNSKYFLNLEKRDRTSNAIFKIRNAVGELLIENKLILNEIKEFYKSLYASSDCDPQIFFQYLPNRKLDEDESLYCEGTLTLDECSQAIKSMNNDKSPGSDGLSVNFYKKFWDLIGPIVLESLNHGFERGYLSTEQSRGVISLIAKPGKNTEFLHNYRPITLLNVDYKIGAKAIATRLKTVIPKLICTTQTGFVKEDILVKILDMF</sequence>
<reference evidence="2" key="1">
    <citation type="submission" date="2021-10" db="EMBL/GenBank/DDBJ databases">
        <title>Tropical sea cucumber genome reveals ecological adaptation and Cuvierian tubules defense mechanism.</title>
        <authorList>
            <person name="Chen T."/>
        </authorList>
    </citation>
    <scope>NUCLEOTIDE SEQUENCE</scope>
    <source>
        <strain evidence="2">Nanhai2018</strain>
        <tissue evidence="2">Muscle</tissue>
    </source>
</reference>
<dbReference type="Proteomes" id="UP001152320">
    <property type="component" value="Chromosome 7"/>
</dbReference>
<dbReference type="EMBL" id="JAIZAY010000007">
    <property type="protein sequence ID" value="KAJ8039064.1"/>
    <property type="molecule type" value="Genomic_DNA"/>
</dbReference>
<dbReference type="GO" id="GO:0003824">
    <property type="term" value="F:catalytic activity"/>
    <property type="evidence" value="ECO:0007669"/>
    <property type="project" value="InterPro"/>
</dbReference>
<dbReference type="Gene3D" id="3.60.10.10">
    <property type="entry name" value="Endonuclease/exonuclease/phosphatase"/>
    <property type="match status" value="1"/>
</dbReference>
<proteinExistence type="predicted"/>
<dbReference type="OrthoDB" id="418748at2759"/>
<dbReference type="InterPro" id="IPR036691">
    <property type="entry name" value="Endo/exonu/phosph_ase_sf"/>
</dbReference>
<dbReference type="CDD" id="cd09076">
    <property type="entry name" value="L1-EN"/>
    <property type="match status" value="1"/>
</dbReference>
<dbReference type="Pfam" id="PF03372">
    <property type="entry name" value="Exo_endo_phos"/>
    <property type="match status" value="1"/>
</dbReference>
<evidence type="ECO:0000259" key="1">
    <source>
        <dbReference type="Pfam" id="PF03372"/>
    </source>
</evidence>
<organism evidence="2 3">
    <name type="scientific">Holothuria leucospilota</name>
    <name type="common">Black long sea cucumber</name>
    <name type="synonym">Mertensiothuria leucospilota</name>
    <dbReference type="NCBI Taxonomy" id="206669"/>
    <lineage>
        <taxon>Eukaryota</taxon>
        <taxon>Metazoa</taxon>
        <taxon>Echinodermata</taxon>
        <taxon>Eleutherozoa</taxon>
        <taxon>Echinozoa</taxon>
        <taxon>Holothuroidea</taxon>
        <taxon>Aspidochirotacea</taxon>
        <taxon>Aspidochirotida</taxon>
        <taxon>Holothuriidae</taxon>
        <taxon>Holothuria</taxon>
    </lineage>
</organism>
<dbReference type="PANTHER" id="PTHR19446">
    <property type="entry name" value="REVERSE TRANSCRIPTASES"/>
    <property type="match status" value="1"/>
</dbReference>
<dbReference type="AlphaFoldDB" id="A0A9Q1C6P8"/>